<feature type="compositionally biased region" description="Polar residues" evidence="1">
    <location>
        <begin position="551"/>
        <end position="564"/>
    </location>
</feature>
<protein>
    <recommendedName>
        <fullName evidence="2">Histone deacetylase domain-containing protein</fullName>
    </recommendedName>
</protein>
<dbReference type="PRINTS" id="PR01270">
    <property type="entry name" value="HDASUPER"/>
</dbReference>
<dbReference type="GO" id="GO:0010468">
    <property type="term" value="P:regulation of gene expression"/>
    <property type="evidence" value="ECO:0007669"/>
    <property type="project" value="UniProtKB-ARBA"/>
</dbReference>
<dbReference type="STRING" id="98765.A0A2R6RPJ8"/>
<dbReference type="AlphaFoldDB" id="A0A2R6RPJ8"/>
<dbReference type="GO" id="GO:0004407">
    <property type="term" value="F:histone deacetylase activity"/>
    <property type="evidence" value="ECO:0007669"/>
    <property type="project" value="TreeGrafter"/>
</dbReference>
<evidence type="ECO:0000256" key="1">
    <source>
        <dbReference type="SAM" id="MobiDB-lite"/>
    </source>
</evidence>
<feature type="region of interest" description="Disordered" evidence="1">
    <location>
        <begin position="468"/>
        <end position="565"/>
    </location>
</feature>
<dbReference type="PANTHER" id="PTHR47558">
    <property type="entry name" value="HISTONE DEACETYLASE HOS3"/>
    <property type="match status" value="1"/>
</dbReference>
<dbReference type="Proteomes" id="UP000186601">
    <property type="component" value="Unassembled WGS sequence"/>
</dbReference>
<dbReference type="GO" id="GO:0005634">
    <property type="term" value="C:nucleus"/>
    <property type="evidence" value="ECO:0007669"/>
    <property type="project" value="TreeGrafter"/>
</dbReference>
<feature type="domain" description="Histone deacetylase" evidence="2">
    <location>
        <begin position="87"/>
        <end position="406"/>
    </location>
</feature>
<evidence type="ECO:0000259" key="2">
    <source>
        <dbReference type="Pfam" id="PF00850"/>
    </source>
</evidence>
<gene>
    <name evidence="3" type="ORF">PHLCEN_2v2280</name>
</gene>
<dbReference type="InterPro" id="IPR053244">
    <property type="entry name" value="HDAC_HD_type_1"/>
</dbReference>
<feature type="compositionally biased region" description="Basic residues" evidence="1">
    <location>
        <begin position="487"/>
        <end position="497"/>
    </location>
</feature>
<comment type="caution">
    <text evidence="3">The sequence shown here is derived from an EMBL/GenBank/DDBJ whole genome shotgun (WGS) entry which is preliminary data.</text>
</comment>
<dbReference type="PANTHER" id="PTHR47558:SF1">
    <property type="entry name" value="HISTONE DEACETYLASE HOS3"/>
    <property type="match status" value="1"/>
</dbReference>
<evidence type="ECO:0000313" key="4">
    <source>
        <dbReference type="Proteomes" id="UP000186601"/>
    </source>
</evidence>
<name>A0A2R6RPJ8_9APHY</name>
<evidence type="ECO:0000313" key="3">
    <source>
        <dbReference type="EMBL" id="PSS31953.1"/>
    </source>
</evidence>
<dbReference type="InterPro" id="IPR037138">
    <property type="entry name" value="His_deacetylse_dom_sf"/>
</dbReference>
<dbReference type="Pfam" id="PF00850">
    <property type="entry name" value="Hist_deacetyl"/>
    <property type="match status" value="1"/>
</dbReference>
<dbReference type="SUPFAM" id="SSF52768">
    <property type="entry name" value="Arginase/deacetylase"/>
    <property type="match status" value="1"/>
</dbReference>
<dbReference type="InterPro" id="IPR000286">
    <property type="entry name" value="HDACs"/>
</dbReference>
<dbReference type="EMBL" id="MLYV02000212">
    <property type="protein sequence ID" value="PSS31953.1"/>
    <property type="molecule type" value="Genomic_DNA"/>
</dbReference>
<proteinExistence type="predicted"/>
<reference evidence="3 4" key="1">
    <citation type="submission" date="2018-02" db="EMBL/GenBank/DDBJ databases">
        <title>Genome sequence of the basidiomycete white-rot fungus Phlebia centrifuga.</title>
        <authorList>
            <person name="Granchi Z."/>
            <person name="Peng M."/>
            <person name="de Vries R.P."/>
            <person name="Hilden K."/>
            <person name="Makela M.R."/>
            <person name="Grigoriev I."/>
            <person name="Riley R."/>
        </authorList>
    </citation>
    <scope>NUCLEOTIDE SEQUENCE [LARGE SCALE GENOMIC DNA]</scope>
    <source>
        <strain evidence="3 4">FBCC195</strain>
    </source>
</reference>
<dbReference type="Gene3D" id="3.40.800.20">
    <property type="entry name" value="Histone deacetylase domain"/>
    <property type="match status" value="1"/>
</dbReference>
<organism evidence="3 4">
    <name type="scientific">Hermanssonia centrifuga</name>
    <dbReference type="NCBI Taxonomy" id="98765"/>
    <lineage>
        <taxon>Eukaryota</taxon>
        <taxon>Fungi</taxon>
        <taxon>Dikarya</taxon>
        <taxon>Basidiomycota</taxon>
        <taxon>Agaricomycotina</taxon>
        <taxon>Agaricomycetes</taxon>
        <taxon>Polyporales</taxon>
        <taxon>Meruliaceae</taxon>
        <taxon>Hermanssonia</taxon>
    </lineage>
</organism>
<sequence>MATAAPRLIPAGVFLQEACAKHRYIRTNDNSGIYERPERLRAAHIGIAAAYARIECAQEDASNSNSTTVTPRQHPLEIIKSAAKVDFNHTAVQYVHAVDEGLYLTNLTNWAEESSTKIAAGSSEIPEVLKELEDDLYLCPQSLEAFQGGLGTICEAVDTVVTASRPGSDSSQADSSSSMSKRAFVVIRPPGHHCGEDNPNGFCFVNDVAVGAAHAYTEHNIRYAVIFDIDLHHGNGTQAITWEINHDTHMDQAGMRIFYGSIHDILSYPCEEGKADAIKDASISIGGQYGQWIENIHLRPYRSDKQFWLDYESLYSKIFEKAAAFVEDAAKGEEVMVFLSCGFDASEYESDAMSRHGSKVPTTFYHRFTRDACKFADRFSNGRIVSVMEGGYSDRALTSGAMAHVCGLVDSDGGKFNVDPDWWSFENLLMLEKYTQKRKGRPARTTFLAPWLQRTLDILPLFSGAPSTSQVLIPPSRKRDPPPTKTGRPRGRPRKHPLPLAGSSSISSTTTTTTTSSKGPKRTLPERQAAASSKRRRLDITARAQDAADSATGQQAIGQSTQPSVVGEPIEQGEAQTAGLESVASTSSVPRDLRLAFAEEIRKLKKLEENIAAFQVAYRPDLQNPHINWVRTQRLKEVLQSWEMDGLT</sequence>
<accession>A0A2R6RPJ8</accession>
<dbReference type="OrthoDB" id="5232919at2759"/>
<feature type="compositionally biased region" description="Low complexity" evidence="1">
    <location>
        <begin position="498"/>
        <end position="517"/>
    </location>
</feature>
<dbReference type="InterPro" id="IPR023801">
    <property type="entry name" value="His_deacetylse_dom"/>
</dbReference>
<keyword evidence="4" id="KW-1185">Reference proteome</keyword>
<dbReference type="InterPro" id="IPR023696">
    <property type="entry name" value="Ureohydrolase_dom_sf"/>
</dbReference>